<feature type="compositionally biased region" description="Polar residues" evidence="9">
    <location>
        <begin position="315"/>
        <end position="327"/>
    </location>
</feature>
<keyword evidence="8" id="KW-0645">Protease</keyword>
<feature type="disulfide bond" evidence="7">
    <location>
        <begin position="877"/>
        <end position="895"/>
    </location>
</feature>
<evidence type="ECO:0000256" key="7">
    <source>
        <dbReference type="PROSITE-ProRule" id="PRU01355"/>
    </source>
</evidence>
<feature type="compositionally biased region" description="Low complexity" evidence="9">
    <location>
        <begin position="346"/>
        <end position="355"/>
    </location>
</feature>
<dbReference type="PRINTS" id="PR00791">
    <property type="entry name" value="PEPDIPTASEA"/>
</dbReference>
<dbReference type="InterPro" id="IPR036875">
    <property type="entry name" value="Znf_CCHC_sf"/>
</dbReference>
<dbReference type="InterPro" id="IPR001969">
    <property type="entry name" value="Aspartic_peptidase_AS"/>
</dbReference>
<dbReference type="Proteomes" id="UP001235939">
    <property type="component" value="Chromosome 01"/>
</dbReference>
<dbReference type="CDD" id="cd00303">
    <property type="entry name" value="retropepsin_like"/>
    <property type="match status" value="1"/>
</dbReference>
<dbReference type="PROSITE" id="PS52011">
    <property type="entry name" value="PEPTIDASE_M2"/>
    <property type="match status" value="1"/>
</dbReference>
<feature type="domain" description="Peptidase A2" evidence="11">
    <location>
        <begin position="401"/>
        <end position="416"/>
    </location>
</feature>
<evidence type="ECO:0000259" key="10">
    <source>
        <dbReference type="PROSITE" id="PS50158"/>
    </source>
</evidence>
<dbReference type="SUPFAM" id="SSF55486">
    <property type="entry name" value="Metalloproteases ('zincins'), catalytic domain"/>
    <property type="match status" value="1"/>
</dbReference>
<organism evidence="12 13">
    <name type="scientific">Cordylochernes scorpioides</name>
    <dbReference type="NCBI Taxonomy" id="51811"/>
    <lineage>
        <taxon>Eukaryota</taxon>
        <taxon>Metazoa</taxon>
        <taxon>Ecdysozoa</taxon>
        <taxon>Arthropoda</taxon>
        <taxon>Chelicerata</taxon>
        <taxon>Arachnida</taxon>
        <taxon>Pseudoscorpiones</taxon>
        <taxon>Cheliferoidea</taxon>
        <taxon>Chernetidae</taxon>
        <taxon>Cordylochernes</taxon>
    </lineage>
</organism>
<keyword evidence="6" id="KW-0863">Zinc-finger</keyword>
<dbReference type="Pfam" id="PF01401">
    <property type="entry name" value="Peptidase_M2"/>
    <property type="match status" value="1"/>
</dbReference>
<keyword evidence="5 8" id="KW-0325">Glycoprotein</keyword>
<dbReference type="EMBL" id="CP092863">
    <property type="protein sequence ID" value="UYV61424.1"/>
    <property type="molecule type" value="Genomic_DNA"/>
</dbReference>
<comment type="similarity">
    <text evidence="1 7 8">Belongs to the peptidase M2 family.</text>
</comment>
<dbReference type="SUPFAM" id="SSF57756">
    <property type="entry name" value="Retrovirus zinc finger-like domains"/>
    <property type="match status" value="1"/>
</dbReference>
<evidence type="ECO:0000256" key="4">
    <source>
        <dbReference type="ARBA" id="ARBA00023157"/>
    </source>
</evidence>
<dbReference type="Gene3D" id="2.40.70.10">
    <property type="entry name" value="Acid Proteases"/>
    <property type="match status" value="1"/>
</dbReference>
<comment type="caution">
    <text evidence="7">Lacks conserved residue(s) required for the propagation of feature annotation.</text>
</comment>
<name>A0ABY6JXN6_9ARAC</name>
<dbReference type="InterPro" id="IPR001995">
    <property type="entry name" value="Peptidase_A2_cat"/>
</dbReference>
<dbReference type="Gene3D" id="3.10.10.10">
    <property type="entry name" value="HIV Type 1 Reverse Transcriptase, subunit A, domain 1"/>
    <property type="match status" value="1"/>
</dbReference>
<protein>
    <recommendedName>
        <fullName evidence="8">Angiotensin-converting enzyme</fullName>
        <ecNumber evidence="8">3.4.-.-</ecNumber>
    </recommendedName>
</protein>
<dbReference type="InterPro" id="IPR005162">
    <property type="entry name" value="Retrotrans_gag_dom"/>
</dbReference>
<keyword evidence="8" id="KW-0482">Metalloprotease</keyword>
<dbReference type="Pfam" id="PF03732">
    <property type="entry name" value="Retrotrans_gag"/>
    <property type="match status" value="1"/>
</dbReference>
<feature type="domain" description="CCHC-type" evidence="10">
    <location>
        <begin position="277"/>
        <end position="292"/>
    </location>
</feature>
<keyword evidence="4 7" id="KW-1015">Disulfide bond</keyword>
<evidence type="ECO:0000256" key="8">
    <source>
        <dbReference type="RuleBase" id="RU361144"/>
    </source>
</evidence>
<keyword evidence="8" id="KW-0121">Carboxypeptidase</keyword>
<evidence type="ECO:0000259" key="11">
    <source>
        <dbReference type="PROSITE" id="PS50175"/>
    </source>
</evidence>
<dbReference type="SUPFAM" id="SSF56672">
    <property type="entry name" value="DNA/RNA polymerases"/>
    <property type="match status" value="1"/>
</dbReference>
<dbReference type="PROSITE" id="PS50158">
    <property type="entry name" value="ZF_CCHC"/>
    <property type="match status" value="1"/>
</dbReference>
<evidence type="ECO:0000256" key="2">
    <source>
        <dbReference type="ARBA" id="ARBA00022729"/>
    </source>
</evidence>
<dbReference type="InterPro" id="IPR043502">
    <property type="entry name" value="DNA/RNA_pol_sf"/>
</dbReference>
<dbReference type="SMART" id="SM00343">
    <property type="entry name" value="ZnF_C2HC"/>
    <property type="match status" value="1"/>
</dbReference>
<accession>A0ABY6JXN6</accession>
<evidence type="ECO:0000256" key="1">
    <source>
        <dbReference type="ARBA" id="ARBA00008139"/>
    </source>
</evidence>
<evidence type="ECO:0000313" key="13">
    <source>
        <dbReference type="Proteomes" id="UP001235939"/>
    </source>
</evidence>
<sequence>MVREEWRDPTVFSGERGEDSQRWLSDFQRVARYNKWDDSMCLANVIFYLTGTAKCWFENFEEILNSWEEFKIKFCEIFGNKETARKAENILRTRAQTSGENVESYIQEVLLLCKQGNPRMSEGEKVSHLIKGVAEEVYQALVGKDISTVDQFVAFCRRFEAFKRMRVAPPRFNRLPNVTTISTAEPENLEALIRRIVREEVQKFMAPPSTFAAQDIDTPPPDLRDVIRSEIQQTLAPISAPRRQYLPQNDQGYRRRTEGPPNNQRTQWRTEDDRPICFHCGRPGHVARYCRDRRQAFADARLGRETVDFGRPRTENYTMGESGSELSQGRFRNPSPYHHRGRFQAPRRTSQSPARRPSRSPSRRNGAPSGGVAATDENLPCRITATMEKNWISVNIQGRNVQALVDSGADYSVISEAFRRFIKAPVFKENGPLLRTADKKPIVTLGKCSLEVQIKGLYIIFYFVVAAECSHDSHRCHYRLWEKLYSSEAEKSYEWKDLELCAAMDCVLPPKSFGKIVVTNQDVFGSRDVVVTGSKRLQLEKGLFIPSSLVRFLHGRAVLWVTNSTHQSQVIPSDMKVGTMQDLEVGSISNLDACSEIAGKDEVTSPDVRECLISMISTDLEETKKNRLLTCLNEFADIFDFEKKSFPVSGKIKHKIDTSDYPPIRQRPYRVSPAERRVIQSEVEKMMETKIIWPSSSPWASPVILVRKKDGSLRFSSSKQNYKERCLPSPSLDPLGAGFNDRGELWREPFESLTFEDDMAEQWEIIRPFYLEMHAYVRMKLVKFYGEKVVKPDGPIPAHLLGNMWGEGWIHLQDITRPFPDKQDVDITPEMVRRNLTAIQMFKISEDFFTSLGMKRMTPEFWHYSVIEEQEVEAMECYTMAWRMCADDDFRLWHCTVPTQEDLVLVHHMMGNIQYYQHYANQLDVFQWGANPGFHEAIGEVLELSVVTPKHLHKIGFLDKVENDTEVEINFLMSLALEKIAFMPFSYLIDLWRWDVFRGSVDNLNDRWWQLRQQYQGLCPPVRRSENDFDPGANNHVPGNTPQIRHFFSYILQFQLQEVLCREAGHVGPLHTCDIYGSHAAGDKLAGLLRLGSSMPWQDALARMTGGSGKLDARPLLNYFAPLRRHIRDSLGNSTVGWTSGDHNICP</sequence>
<keyword evidence="3 8" id="KW-0378">Hydrolase</keyword>
<gene>
    <name evidence="12" type="ORF">LAZ67_1004791</name>
</gene>
<evidence type="ECO:0000256" key="9">
    <source>
        <dbReference type="SAM" id="MobiDB-lite"/>
    </source>
</evidence>
<dbReference type="InterPro" id="IPR001548">
    <property type="entry name" value="Peptidase_M2"/>
</dbReference>
<comment type="cofactor">
    <cofactor evidence="8">
        <name>Zn(2+)</name>
        <dbReference type="ChEBI" id="CHEBI:29105"/>
    </cofactor>
    <text evidence="8">Binds 1 zinc ion per subunit.</text>
</comment>
<evidence type="ECO:0000256" key="6">
    <source>
        <dbReference type="PROSITE-ProRule" id="PRU00047"/>
    </source>
</evidence>
<dbReference type="PROSITE" id="PS50175">
    <property type="entry name" value="ASP_PROT_RETROV"/>
    <property type="match status" value="1"/>
</dbReference>
<reference evidence="12 13" key="1">
    <citation type="submission" date="2022-01" db="EMBL/GenBank/DDBJ databases">
        <title>A chromosomal length assembly of Cordylochernes scorpioides.</title>
        <authorList>
            <person name="Zeh D."/>
            <person name="Zeh J."/>
        </authorList>
    </citation>
    <scope>NUCLEOTIDE SEQUENCE [LARGE SCALE GENOMIC DNA]</scope>
    <source>
        <strain evidence="12">IN4F17</strain>
        <tissue evidence="12">Whole Body</tissue>
    </source>
</reference>
<dbReference type="CDD" id="cd06461">
    <property type="entry name" value="M2_ACE"/>
    <property type="match status" value="1"/>
</dbReference>
<dbReference type="PANTHER" id="PTHR10514:SF45">
    <property type="entry name" value="ANGIOTENSIN-CONVERTING ENZYME"/>
    <property type="match status" value="1"/>
</dbReference>
<dbReference type="InterPro" id="IPR001878">
    <property type="entry name" value="Znf_CCHC"/>
</dbReference>
<dbReference type="SUPFAM" id="SSF50630">
    <property type="entry name" value="Acid proteases"/>
    <property type="match status" value="1"/>
</dbReference>
<evidence type="ECO:0000256" key="3">
    <source>
        <dbReference type="ARBA" id="ARBA00022801"/>
    </source>
</evidence>
<proteinExistence type="inferred from homology"/>
<dbReference type="InterPro" id="IPR021109">
    <property type="entry name" value="Peptidase_aspartic_dom_sf"/>
</dbReference>
<feature type="region of interest" description="Disordered" evidence="9">
    <location>
        <begin position="311"/>
        <end position="375"/>
    </location>
</feature>
<dbReference type="PROSITE" id="PS00141">
    <property type="entry name" value="ASP_PROTEASE"/>
    <property type="match status" value="1"/>
</dbReference>
<keyword evidence="2" id="KW-0732">Signal</keyword>
<keyword evidence="8" id="KW-0479">Metal-binding</keyword>
<evidence type="ECO:0000313" key="12">
    <source>
        <dbReference type="EMBL" id="UYV61424.1"/>
    </source>
</evidence>
<dbReference type="PANTHER" id="PTHR10514">
    <property type="entry name" value="ANGIOTENSIN-CONVERTING ENZYME"/>
    <property type="match status" value="1"/>
</dbReference>
<keyword evidence="13" id="KW-1185">Reference proteome</keyword>
<dbReference type="EC" id="3.4.-.-" evidence="8"/>
<feature type="region of interest" description="Disordered" evidence="9">
    <location>
        <begin position="237"/>
        <end position="276"/>
    </location>
</feature>
<evidence type="ECO:0000256" key="5">
    <source>
        <dbReference type="ARBA" id="ARBA00023180"/>
    </source>
</evidence>
<keyword evidence="8" id="KW-0862">Zinc</keyword>